<reference evidence="1 2" key="1">
    <citation type="submission" date="2023-07" db="EMBL/GenBank/DDBJ databases">
        <title>Comparative genomics of wheat-associated soil bacteria to identify genetic determinants of phenazine resistance.</title>
        <authorList>
            <person name="Mouncey N."/>
        </authorList>
    </citation>
    <scope>NUCLEOTIDE SEQUENCE [LARGE SCALE GENOMIC DNA]</scope>
    <source>
        <strain evidence="1 2">W2I16</strain>
    </source>
</reference>
<name>A0ABU0RFC1_9ACTN</name>
<evidence type="ECO:0008006" key="3">
    <source>
        <dbReference type="Google" id="ProtNLM"/>
    </source>
</evidence>
<sequence>MREETGDVMNKLKKTAAVAAMVGGLGLVGGGVASAHGGDYDGPFAADNLQVVKCEQSFDGGAGFLATPAATTGDVEQKIGNFCSAVHVED</sequence>
<accession>A0ABU0RFC1</accession>
<evidence type="ECO:0000313" key="1">
    <source>
        <dbReference type="EMBL" id="MDQ0930681.1"/>
    </source>
</evidence>
<keyword evidence="2" id="KW-1185">Reference proteome</keyword>
<evidence type="ECO:0000313" key="2">
    <source>
        <dbReference type="Proteomes" id="UP001223072"/>
    </source>
</evidence>
<dbReference type="EMBL" id="JAUSZS010000002">
    <property type="protein sequence ID" value="MDQ0930681.1"/>
    <property type="molecule type" value="Genomic_DNA"/>
</dbReference>
<dbReference type="RefSeq" id="WP_307624876.1">
    <property type="nucleotide sequence ID" value="NZ_JAUSZS010000002.1"/>
</dbReference>
<organism evidence="1 2">
    <name type="scientific">Streptomyces turgidiscabies</name>
    <dbReference type="NCBI Taxonomy" id="85558"/>
    <lineage>
        <taxon>Bacteria</taxon>
        <taxon>Bacillati</taxon>
        <taxon>Actinomycetota</taxon>
        <taxon>Actinomycetes</taxon>
        <taxon>Kitasatosporales</taxon>
        <taxon>Streptomycetaceae</taxon>
        <taxon>Streptomyces</taxon>
    </lineage>
</organism>
<comment type="caution">
    <text evidence="1">The sequence shown here is derived from an EMBL/GenBank/DDBJ whole genome shotgun (WGS) entry which is preliminary data.</text>
</comment>
<protein>
    <recommendedName>
        <fullName evidence="3">Secreted protein</fullName>
    </recommendedName>
</protein>
<gene>
    <name evidence="1" type="ORF">QFZ49_000588</name>
</gene>
<proteinExistence type="predicted"/>
<dbReference type="Proteomes" id="UP001223072">
    <property type="component" value="Unassembled WGS sequence"/>
</dbReference>